<name>A0ABR2K599_9EUKA</name>
<protein>
    <submittedName>
        <fullName evidence="2">Uncharacterized protein</fullName>
    </submittedName>
</protein>
<dbReference type="Proteomes" id="UP001470230">
    <property type="component" value="Unassembled WGS sequence"/>
</dbReference>
<dbReference type="EMBL" id="JAPFFF010000007">
    <property type="protein sequence ID" value="KAK8886305.1"/>
    <property type="molecule type" value="Genomic_DNA"/>
</dbReference>
<proteinExistence type="predicted"/>
<reference evidence="2 3" key="1">
    <citation type="submission" date="2024-04" db="EMBL/GenBank/DDBJ databases">
        <title>Tritrichomonas musculus Genome.</title>
        <authorList>
            <person name="Alves-Ferreira E."/>
            <person name="Grigg M."/>
            <person name="Lorenzi H."/>
            <person name="Galac M."/>
        </authorList>
    </citation>
    <scope>NUCLEOTIDE SEQUENCE [LARGE SCALE GENOMIC DNA]</scope>
    <source>
        <strain evidence="2 3">EAF2021</strain>
    </source>
</reference>
<evidence type="ECO:0000313" key="3">
    <source>
        <dbReference type="Proteomes" id="UP001470230"/>
    </source>
</evidence>
<accession>A0ABR2K599</accession>
<feature type="coiled-coil region" evidence="1">
    <location>
        <begin position="146"/>
        <end position="377"/>
    </location>
</feature>
<comment type="caution">
    <text evidence="2">The sequence shown here is derived from an EMBL/GenBank/DDBJ whole genome shotgun (WGS) entry which is preliminary data.</text>
</comment>
<keyword evidence="1" id="KW-0175">Coiled coil</keyword>
<feature type="coiled-coil region" evidence="1">
    <location>
        <begin position="575"/>
        <end position="835"/>
    </location>
</feature>
<feature type="coiled-coil region" evidence="1">
    <location>
        <begin position="23"/>
        <end position="95"/>
    </location>
</feature>
<evidence type="ECO:0000256" key="1">
    <source>
        <dbReference type="SAM" id="Coils"/>
    </source>
</evidence>
<gene>
    <name evidence="2" type="ORF">M9Y10_041767</name>
</gene>
<keyword evidence="3" id="KW-1185">Reference proteome</keyword>
<organism evidence="2 3">
    <name type="scientific">Tritrichomonas musculus</name>
    <dbReference type="NCBI Taxonomy" id="1915356"/>
    <lineage>
        <taxon>Eukaryota</taxon>
        <taxon>Metamonada</taxon>
        <taxon>Parabasalia</taxon>
        <taxon>Tritrichomonadida</taxon>
        <taxon>Tritrichomonadidae</taxon>
        <taxon>Tritrichomonas</taxon>
    </lineage>
</organism>
<sequence length="860" mass="100823">MNDAQTKTNKNNTIKSQYTITENQEKELQIHRLSSELNNTKNDLKRLMDSAPDIESLYKKLNESNDKIHNLECTISSLKTRVKQLQIKNNELKGQVDLNTKNKSAQISQIETKFRQQQIEVNDFLHNLSQIIGNNFSSFNDIMQYIKSYKLQRNNNNSEIERLKVKNKKIKSTVTAIKEERDQIQNKLDEVLKENEEKSMASDKNKLIIDSFENANNELKKQIESTSIVIEKLKQKNRKLKRIIKEISSKNYDLNEPRILQLQQFLQQKTNDFEYINKQLSSLNMEKNELERQVAILAQKGKEYISYKQIAQKEISKLKMTISNDEEERKLLTDKISRIELENVSLLSQFQSANQKCILLTARIQEMETESRNAQNDQNEFNGMIKIFEKVIDSQKKDLSQAISVRNMLAEKVLIQTNLLSRGEELLSKQIEQNKLLKAKLKSSKHNPDNNSIQNNFFKTDNIEFDQNSSYLLLGYIKELLLPEIPPIYQINLLSILNDSSLSIVQRIKQVFHLLISKFNAPIAQPNLFNQSNPQSFYEIKNKQKIIDHISKVNNIDLAAFLNKVSMTPDVFNTVVTLISMIENYENDLQQLKEKMGYDMKKTENLGCENINQMKKCFENMKQKCASTEEKLKEYREIARVLKNELQKKLNEIDQIKLEYKSNNQDNTILILKKEITKMKSSEKDFKSKINKLRDESDDLRLKLQNSINEIEKIKQKSINDLNEQKIKYEALINKINADSTSDFSSTKLMIADIQRKYEKVEQRYQNELNMLRNQIEEQNKSKNEITLKYQKQAEESENLMNELVKKFNDSRVKIEKLKKENSQIKLEKKALEFQLEMHSNHETCFATMLEEIPNKKNVC</sequence>
<evidence type="ECO:0000313" key="2">
    <source>
        <dbReference type="EMBL" id="KAK8886305.1"/>
    </source>
</evidence>